<feature type="compositionally biased region" description="Basic and acidic residues" evidence="11">
    <location>
        <begin position="97"/>
        <end position="112"/>
    </location>
</feature>
<dbReference type="PROSITE" id="PS51194">
    <property type="entry name" value="HELICASE_CTER"/>
    <property type="match status" value="1"/>
</dbReference>
<dbReference type="PROSITE" id="PS51195">
    <property type="entry name" value="Q_MOTIF"/>
    <property type="match status" value="1"/>
</dbReference>
<dbReference type="InterPro" id="IPR011545">
    <property type="entry name" value="DEAD/DEAH_box_helicase_dom"/>
</dbReference>
<evidence type="ECO:0000256" key="3">
    <source>
        <dbReference type="ARBA" id="ARBA00022741"/>
    </source>
</evidence>
<gene>
    <name evidence="15" type="ORF">B0J12DRAFT_610985</name>
</gene>
<dbReference type="PROSITE" id="PS00039">
    <property type="entry name" value="DEAD_ATP_HELICASE"/>
    <property type="match status" value="1"/>
</dbReference>
<dbReference type="Pfam" id="PF00270">
    <property type="entry name" value="DEAD"/>
    <property type="match status" value="1"/>
</dbReference>
<feature type="region of interest" description="Disordered" evidence="11">
    <location>
        <begin position="697"/>
        <end position="728"/>
    </location>
</feature>
<evidence type="ECO:0000256" key="5">
    <source>
        <dbReference type="ARBA" id="ARBA00022806"/>
    </source>
</evidence>
<dbReference type="PROSITE" id="PS51192">
    <property type="entry name" value="HELICASE_ATP_BIND_1"/>
    <property type="match status" value="1"/>
</dbReference>
<dbReference type="InterPro" id="IPR014014">
    <property type="entry name" value="RNA_helicase_DEAD_Q_motif"/>
</dbReference>
<evidence type="ECO:0000256" key="10">
    <source>
        <dbReference type="RuleBase" id="RU365068"/>
    </source>
</evidence>
<dbReference type="Proteomes" id="UP000774617">
    <property type="component" value="Unassembled WGS sequence"/>
</dbReference>
<dbReference type="InterPro" id="IPR001650">
    <property type="entry name" value="Helicase_C-like"/>
</dbReference>
<evidence type="ECO:0000256" key="11">
    <source>
        <dbReference type="SAM" id="MobiDB-lite"/>
    </source>
</evidence>
<evidence type="ECO:0000259" key="14">
    <source>
        <dbReference type="PROSITE" id="PS51195"/>
    </source>
</evidence>
<feature type="compositionally biased region" description="Acidic residues" evidence="11">
    <location>
        <begin position="116"/>
        <end position="139"/>
    </location>
</feature>
<comment type="subcellular location">
    <subcellularLocation>
        <location evidence="1">Nucleus</location>
        <location evidence="1">Nucleolus</location>
    </subcellularLocation>
</comment>
<proteinExistence type="inferred from homology"/>
<dbReference type="Pfam" id="PF00271">
    <property type="entry name" value="Helicase_C"/>
    <property type="match status" value="1"/>
</dbReference>
<keyword evidence="2" id="KW-0698">rRNA processing</keyword>
<evidence type="ECO:0000256" key="9">
    <source>
        <dbReference type="RuleBase" id="RU000492"/>
    </source>
</evidence>
<organism evidence="15 16">
    <name type="scientific">Macrophomina phaseolina</name>
    <dbReference type="NCBI Taxonomy" id="35725"/>
    <lineage>
        <taxon>Eukaryota</taxon>
        <taxon>Fungi</taxon>
        <taxon>Dikarya</taxon>
        <taxon>Ascomycota</taxon>
        <taxon>Pezizomycotina</taxon>
        <taxon>Dothideomycetes</taxon>
        <taxon>Dothideomycetes incertae sedis</taxon>
        <taxon>Botryosphaeriales</taxon>
        <taxon>Botryosphaeriaceae</taxon>
        <taxon>Macrophomina</taxon>
    </lineage>
</organism>
<feature type="domain" description="Helicase ATP-binding" evidence="12">
    <location>
        <begin position="244"/>
        <end position="453"/>
    </location>
</feature>
<dbReference type="EC" id="3.6.4.13" evidence="10"/>
<keyword evidence="4 9" id="KW-0378">Hydrolase</keyword>
<dbReference type="InterPro" id="IPR027417">
    <property type="entry name" value="P-loop_NTPase"/>
</dbReference>
<evidence type="ECO:0000256" key="8">
    <source>
        <dbReference type="PROSITE-ProRule" id="PRU00552"/>
    </source>
</evidence>
<evidence type="ECO:0000259" key="12">
    <source>
        <dbReference type="PROSITE" id="PS51192"/>
    </source>
</evidence>
<evidence type="ECO:0000259" key="13">
    <source>
        <dbReference type="PROSITE" id="PS51194"/>
    </source>
</evidence>
<feature type="compositionally biased region" description="Polar residues" evidence="11">
    <location>
        <begin position="142"/>
        <end position="156"/>
    </location>
</feature>
<evidence type="ECO:0000256" key="6">
    <source>
        <dbReference type="ARBA" id="ARBA00022840"/>
    </source>
</evidence>
<keyword evidence="7 10" id="KW-0694">RNA-binding</keyword>
<feature type="domain" description="Helicase C-terminal" evidence="13">
    <location>
        <begin position="504"/>
        <end position="650"/>
    </location>
</feature>
<keyword evidence="16" id="KW-1185">Reference proteome</keyword>
<evidence type="ECO:0000313" key="16">
    <source>
        <dbReference type="Proteomes" id="UP000774617"/>
    </source>
</evidence>
<evidence type="ECO:0000313" key="15">
    <source>
        <dbReference type="EMBL" id="KAH7018704.1"/>
    </source>
</evidence>
<comment type="similarity">
    <text evidence="9">Belongs to the DEAD box helicase family.</text>
</comment>
<dbReference type="InterPro" id="IPR000629">
    <property type="entry name" value="RNA-helicase_DEAD-box_CS"/>
</dbReference>
<dbReference type="SMART" id="SM00490">
    <property type="entry name" value="HELICc"/>
    <property type="match status" value="1"/>
</dbReference>
<keyword evidence="3 9" id="KW-0547">Nucleotide-binding</keyword>
<dbReference type="CDD" id="cd18787">
    <property type="entry name" value="SF2_C_DEAD"/>
    <property type="match status" value="1"/>
</dbReference>
<feature type="compositionally biased region" description="Acidic residues" evidence="11">
    <location>
        <begin position="400"/>
        <end position="415"/>
    </location>
</feature>
<accession>A0ABQ8FUK2</accession>
<feature type="compositionally biased region" description="Basic and acidic residues" evidence="11">
    <location>
        <begin position="158"/>
        <end position="172"/>
    </location>
</feature>
<feature type="region of interest" description="Disordered" evidence="11">
    <location>
        <begin position="1"/>
        <end position="46"/>
    </location>
</feature>
<comment type="function">
    <text evidence="10">RNA helicase.</text>
</comment>
<evidence type="ECO:0000256" key="2">
    <source>
        <dbReference type="ARBA" id="ARBA00022552"/>
    </source>
</evidence>
<comment type="caution">
    <text evidence="15">The sequence shown here is derived from an EMBL/GenBank/DDBJ whole genome shotgun (WGS) entry which is preliminary data.</text>
</comment>
<dbReference type="SMART" id="SM00487">
    <property type="entry name" value="DEXDc"/>
    <property type="match status" value="1"/>
</dbReference>
<dbReference type="CDD" id="cd17946">
    <property type="entry name" value="DEADc_DDX24"/>
    <property type="match status" value="1"/>
</dbReference>
<sequence length="785" mass="86590">MAPEGNKRQLPSKVAAMKARKRQRVDAEAQSDDSKPAGAKFTTARPGKKVRLDSLKWKEVDMPDRLGDFEGFFGLEEIDDVDVVRDGDVISFQQVGEADKKGGQGKETKDNSDGASEAEEDQEDEASEWEGFGEDEDDLAQPQEQEQKPSQVNGNPNKAEKKEKREMADKKSKKDKKKSKQEVSKPSNGAGPIGTVPFAGLLGDDIDDGIDTSAWNSLNLSNETMVAISKLKFGAPTRIQRAAIPEILSGHDVVGKAATGSGKTLAFGIPILESFLESQGNKKAPKKGEKAPTALILSPTRELAHQISKHLTDLYTSGTFESPFVATITGGLSIQKQQRQLETADVVVGTPGRLWEVISLGHGVLKRFKRTKFLVVDEADRLLSEGHFKEVEEILNVLGSEDEHEDAEDEEENEERENVQDSPVQRQTLVFSATFNKGLQQKLTGKAKWHGDLLSNKESMEYLLKKLNFREERPKFVDVNPVSQMAEGLKEGLVECGATEKDLYLYALLMFHPKTRTLIFTNSVSAVRRLHPFLTNLNLPVLALHSHMAQKQRLRNVERFSTQPDSILIATDVAARGLDIKGVELVIHYHLPRTADMYVHRSGRTARGDSSGSSVLICAPEEVVGVRRLVAKVHANNAAPKSTYFMRSIDLDRKVVTRLKPRATLAKKIADTDIAKSKSNSSENDLLRQAAEDLGVEYDSEELEKPMGRGGRGNGRKQKEREAKSISKDEIQSMRAELKALLSQRVNVGVSPRYLTAGGVDVDALIREKDSGRGEFLGRVEGLGL</sequence>
<evidence type="ECO:0000256" key="4">
    <source>
        <dbReference type="ARBA" id="ARBA00022801"/>
    </source>
</evidence>
<name>A0ABQ8FUK2_9PEZI</name>
<comment type="catalytic activity">
    <reaction evidence="10">
        <text>ATP + H2O = ADP + phosphate + H(+)</text>
        <dbReference type="Rhea" id="RHEA:13065"/>
        <dbReference type="ChEBI" id="CHEBI:15377"/>
        <dbReference type="ChEBI" id="CHEBI:15378"/>
        <dbReference type="ChEBI" id="CHEBI:30616"/>
        <dbReference type="ChEBI" id="CHEBI:43474"/>
        <dbReference type="ChEBI" id="CHEBI:456216"/>
        <dbReference type="EC" id="3.6.4.13"/>
    </reaction>
</comment>
<keyword evidence="5 9" id="KW-0347">Helicase</keyword>
<evidence type="ECO:0000256" key="1">
    <source>
        <dbReference type="ARBA" id="ARBA00004604"/>
    </source>
</evidence>
<feature type="short sequence motif" description="Q motif" evidence="8">
    <location>
        <begin position="213"/>
        <end position="241"/>
    </location>
</feature>
<dbReference type="Gene3D" id="3.40.50.300">
    <property type="entry name" value="P-loop containing nucleotide triphosphate hydrolases"/>
    <property type="match status" value="2"/>
</dbReference>
<comment type="domain">
    <text evidence="10">The Q motif is unique to and characteristic of the DEAD box family of RNA helicases and controls ATP binding and hydrolysis.</text>
</comment>
<reference evidence="15 16" key="1">
    <citation type="journal article" date="2021" name="Nat. Commun.">
        <title>Genetic determinants of endophytism in the Arabidopsis root mycobiome.</title>
        <authorList>
            <person name="Mesny F."/>
            <person name="Miyauchi S."/>
            <person name="Thiergart T."/>
            <person name="Pickel B."/>
            <person name="Atanasova L."/>
            <person name="Karlsson M."/>
            <person name="Huettel B."/>
            <person name="Barry K.W."/>
            <person name="Haridas S."/>
            <person name="Chen C."/>
            <person name="Bauer D."/>
            <person name="Andreopoulos W."/>
            <person name="Pangilinan J."/>
            <person name="LaButti K."/>
            <person name="Riley R."/>
            <person name="Lipzen A."/>
            <person name="Clum A."/>
            <person name="Drula E."/>
            <person name="Henrissat B."/>
            <person name="Kohler A."/>
            <person name="Grigoriev I.V."/>
            <person name="Martin F.M."/>
            <person name="Hacquard S."/>
        </authorList>
    </citation>
    <scope>NUCLEOTIDE SEQUENCE [LARGE SCALE GENOMIC DNA]</scope>
    <source>
        <strain evidence="15 16">MPI-SDFR-AT-0080</strain>
    </source>
</reference>
<keyword evidence="6 9" id="KW-0067">ATP-binding</keyword>
<protein>
    <recommendedName>
        <fullName evidence="10">ATP-dependent RNA helicase</fullName>
        <ecNumber evidence="10">3.6.4.13</ecNumber>
    </recommendedName>
</protein>
<dbReference type="EMBL" id="JAGTJR010000070">
    <property type="protein sequence ID" value="KAH7018704.1"/>
    <property type="molecule type" value="Genomic_DNA"/>
</dbReference>
<feature type="compositionally biased region" description="Basic and acidic residues" evidence="11">
    <location>
        <begin position="24"/>
        <end position="35"/>
    </location>
</feature>
<feature type="domain" description="DEAD-box RNA helicase Q" evidence="14">
    <location>
        <begin position="213"/>
        <end position="241"/>
    </location>
</feature>
<dbReference type="PANTHER" id="PTHR24031">
    <property type="entry name" value="RNA HELICASE"/>
    <property type="match status" value="1"/>
</dbReference>
<feature type="region of interest" description="Disordered" evidence="11">
    <location>
        <begin position="94"/>
        <end position="196"/>
    </location>
</feature>
<evidence type="ECO:0000256" key="7">
    <source>
        <dbReference type="ARBA" id="ARBA00022884"/>
    </source>
</evidence>
<dbReference type="GO" id="GO:0016787">
    <property type="term" value="F:hydrolase activity"/>
    <property type="evidence" value="ECO:0007669"/>
    <property type="project" value="UniProtKB-KW"/>
</dbReference>
<dbReference type="InterPro" id="IPR014001">
    <property type="entry name" value="Helicase_ATP-bd"/>
</dbReference>
<feature type="region of interest" description="Disordered" evidence="11">
    <location>
        <begin position="399"/>
        <end position="423"/>
    </location>
</feature>
<feature type="compositionally biased region" description="Basic and acidic residues" evidence="11">
    <location>
        <begin position="717"/>
        <end position="728"/>
    </location>
</feature>
<dbReference type="SUPFAM" id="SSF52540">
    <property type="entry name" value="P-loop containing nucleoside triphosphate hydrolases"/>
    <property type="match status" value="1"/>
</dbReference>